<accession>I9HM28</accession>
<dbReference type="PANTHER" id="PTHR12867:SF6">
    <property type="entry name" value="N-ACETYLGLUCOSAMINYLDIPHOSPHODOLICHOL N-ACETYLGLUCOSAMINYLTRANSFERASE"/>
    <property type="match status" value="1"/>
</dbReference>
<feature type="domain" description="Glycosyl transferase family 28 C-terminal" evidence="6">
    <location>
        <begin position="1"/>
        <end position="137"/>
    </location>
</feature>
<dbReference type="GO" id="GO:0006488">
    <property type="term" value="P:dolichol-linked oligosaccharide biosynthetic process"/>
    <property type="evidence" value="ECO:0007669"/>
    <property type="project" value="InterPro"/>
</dbReference>
<keyword evidence="8" id="KW-1185">Reference proteome</keyword>
<comment type="caution">
    <text evidence="7">The sequence shown here is derived from an EMBL/GenBank/DDBJ whole genome shotgun (WGS) entry which is preliminary data.</text>
</comment>
<dbReference type="HOGENOM" id="CLU_085408_1_1_10"/>
<sequence length="157" mass="18060">MIFVTIGTQTPFDRLIKIIDNIALEINEPIIAQVYNSQYKAQNIQTIDFLSPKEFNDLFEKARLIISHAGMGTIITALLKCKPIIIYPRLASLGEHRNDHQIYTAMKMNELKYTYVAYDKQQLKELLLHNNLKALYQIGEEASPSLITSIKQYIESQ</sequence>
<evidence type="ECO:0000313" key="7">
    <source>
        <dbReference type="EMBL" id="EIY61194.1"/>
    </source>
</evidence>
<gene>
    <name evidence="7" type="ORF">HMPREF1071_03065</name>
</gene>
<keyword evidence="3" id="KW-0328">Glycosyltransferase</keyword>
<evidence type="ECO:0000256" key="2">
    <source>
        <dbReference type="ARBA" id="ARBA00006962"/>
    </source>
</evidence>
<dbReference type="Proteomes" id="UP000005150">
    <property type="component" value="Unassembled WGS sequence"/>
</dbReference>
<evidence type="ECO:0000256" key="3">
    <source>
        <dbReference type="ARBA" id="ARBA00022676"/>
    </source>
</evidence>
<dbReference type="OrthoDB" id="9814973at2"/>
<dbReference type="AlphaFoldDB" id="I9HM28"/>
<name>I9HM28_9BACE</name>
<evidence type="ECO:0000256" key="4">
    <source>
        <dbReference type="ARBA" id="ARBA00022679"/>
    </source>
</evidence>
<comment type="similarity">
    <text evidence="2">Belongs to the glycosyltransferase 28 family.</text>
</comment>
<keyword evidence="4" id="KW-0808">Transferase</keyword>
<organism evidence="7 8">
    <name type="scientific">Bacteroides salyersiae CL02T12C01</name>
    <dbReference type="NCBI Taxonomy" id="997887"/>
    <lineage>
        <taxon>Bacteria</taxon>
        <taxon>Pseudomonadati</taxon>
        <taxon>Bacteroidota</taxon>
        <taxon>Bacteroidia</taxon>
        <taxon>Bacteroidales</taxon>
        <taxon>Bacteroidaceae</taxon>
        <taxon>Bacteroides</taxon>
    </lineage>
</organism>
<dbReference type="Pfam" id="PF04101">
    <property type="entry name" value="Glyco_tran_28_C"/>
    <property type="match status" value="1"/>
</dbReference>
<comment type="subcellular location">
    <subcellularLocation>
        <location evidence="1">Endoplasmic reticulum</location>
    </subcellularLocation>
</comment>
<dbReference type="Gene3D" id="3.40.50.2000">
    <property type="entry name" value="Glycogen Phosphorylase B"/>
    <property type="match status" value="1"/>
</dbReference>
<evidence type="ECO:0000259" key="6">
    <source>
        <dbReference type="Pfam" id="PF04101"/>
    </source>
</evidence>
<keyword evidence="5" id="KW-0256">Endoplasmic reticulum</keyword>
<evidence type="ECO:0000256" key="1">
    <source>
        <dbReference type="ARBA" id="ARBA00004240"/>
    </source>
</evidence>
<dbReference type="SUPFAM" id="SSF53756">
    <property type="entry name" value="UDP-Glycosyltransferase/glycogen phosphorylase"/>
    <property type="match status" value="1"/>
</dbReference>
<dbReference type="EMBL" id="AGXV01000035">
    <property type="protein sequence ID" value="EIY61194.1"/>
    <property type="molecule type" value="Genomic_DNA"/>
</dbReference>
<dbReference type="PANTHER" id="PTHR12867">
    <property type="entry name" value="GLYCOSYL TRANSFERASE-RELATED"/>
    <property type="match status" value="1"/>
</dbReference>
<dbReference type="InterPro" id="IPR007235">
    <property type="entry name" value="Glyco_trans_28_C"/>
</dbReference>
<protein>
    <recommendedName>
        <fullName evidence="6">Glycosyl transferase family 28 C-terminal domain-containing protein</fullName>
    </recommendedName>
</protein>
<dbReference type="PATRIC" id="fig|997887.3.peg.3176"/>
<dbReference type="GO" id="GO:0016758">
    <property type="term" value="F:hexosyltransferase activity"/>
    <property type="evidence" value="ECO:0007669"/>
    <property type="project" value="InterPro"/>
</dbReference>
<proteinExistence type="inferred from homology"/>
<evidence type="ECO:0000256" key="5">
    <source>
        <dbReference type="ARBA" id="ARBA00022824"/>
    </source>
</evidence>
<dbReference type="RefSeq" id="WP_007481035.1">
    <property type="nucleotide sequence ID" value="NZ_JH724308.1"/>
</dbReference>
<reference evidence="7 8" key="1">
    <citation type="submission" date="2012-02" db="EMBL/GenBank/DDBJ databases">
        <title>The Genome Sequence of Bacteroides salyersiae CL02T12C01.</title>
        <authorList>
            <consortium name="The Broad Institute Genome Sequencing Platform"/>
            <person name="Earl A."/>
            <person name="Ward D."/>
            <person name="Feldgarden M."/>
            <person name="Gevers D."/>
            <person name="Zitomersky N.L."/>
            <person name="Coyne M.J."/>
            <person name="Comstock L.E."/>
            <person name="Young S.K."/>
            <person name="Zeng Q."/>
            <person name="Gargeya S."/>
            <person name="Fitzgerald M."/>
            <person name="Haas B."/>
            <person name="Abouelleil A."/>
            <person name="Alvarado L."/>
            <person name="Arachchi H.M."/>
            <person name="Berlin A."/>
            <person name="Chapman S.B."/>
            <person name="Gearin G."/>
            <person name="Goldberg J."/>
            <person name="Griggs A."/>
            <person name="Gujja S."/>
            <person name="Hansen M."/>
            <person name="Heiman D."/>
            <person name="Howarth C."/>
            <person name="Larimer J."/>
            <person name="Lui A."/>
            <person name="MacDonald P.J.P."/>
            <person name="McCowen C."/>
            <person name="Montmayeur A."/>
            <person name="Murphy C."/>
            <person name="Neiman D."/>
            <person name="Pearson M."/>
            <person name="Priest M."/>
            <person name="Roberts A."/>
            <person name="Saif S."/>
            <person name="Shea T."/>
            <person name="Sisk P."/>
            <person name="Stolte C."/>
            <person name="Sykes S."/>
            <person name="Wortman J."/>
            <person name="Nusbaum C."/>
            <person name="Birren B."/>
        </authorList>
    </citation>
    <scope>NUCLEOTIDE SEQUENCE [LARGE SCALE GENOMIC DNA]</scope>
    <source>
        <strain evidence="7 8">CL02T12C01</strain>
    </source>
</reference>
<evidence type="ECO:0000313" key="8">
    <source>
        <dbReference type="Proteomes" id="UP000005150"/>
    </source>
</evidence>
<dbReference type="InterPro" id="IPR039042">
    <property type="entry name" value="Alg13-like"/>
</dbReference>